<evidence type="ECO:0000313" key="21">
    <source>
        <dbReference type="Proteomes" id="UP000509623"/>
    </source>
</evidence>
<reference evidence="21" key="1">
    <citation type="submission" date="2019-11" db="EMBL/GenBank/DDBJ databases">
        <authorList>
            <person name="Ren C."/>
            <person name="Wang H."/>
            <person name="Xu Y."/>
        </authorList>
    </citation>
    <scope>NUCLEOTIDE SEQUENCE [LARGE SCALE GENOMIC DNA]</scope>
    <source>
        <strain evidence="21">JNU-WLY1368</strain>
    </source>
</reference>
<dbReference type="Gene3D" id="3.30.70.380">
    <property type="entry name" value="Ferrodoxin-fold anticodon-binding domain"/>
    <property type="match status" value="1"/>
</dbReference>
<dbReference type="Pfam" id="PF01588">
    <property type="entry name" value="tRNA_bind"/>
    <property type="match status" value="1"/>
</dbReference>
<keyword evidence="4 15" id="KW-0963">Cytoplasm</keyword>
<name>A0ABX6PUJ1_9FIRM</name>
<dbReference type="InterPro" id="IPR045864">
    <property type="entry name" value="aa-tRNA-synth_II/BPL/LPL"/>
</dbReference>
<evidence type="ECO:0000256" key="11">
    <source>
        <dbReference type="ARBA" id="ARBA00022884"/>
    </source>
</evidence>
<evidence type="ECO:0000256" key="5">
    <source>
        <dbReference type="ARBA" id="ARBA00022555"/>
    </source>
</evidence>
<dbReference type="InterPro" id="IPR004532">
    <property type="entry name" value="Phe-tRNA-ligase_IIc_bsu_bact"/>
</dbReference>
<dbReference type="Gene3D" id="3.30.930.10">
    <property type="entry name" value="Bira Bifunctional Protein, Domain 2"/>
    <property type="match status" value="1"/>
</dbReference>
<dbReference type="PANTHER" id="PTHR10947:SF0">
    <property type="entry name" value="PHENYLALANINE--TRNA LIGASE BETA SUBUNIT"/>
    <property type="match status" value="1"/>
</dbReference>
<dbReference type="CDD" id="cd00769">
    <property type="entry name" value="PheRS_beta_core"/>
    <property type="match status" value="1"/>
</dbReference>
<proteinExistence type="inferred from homology"/>
<keyword evidence="13 15" id="KW-0030">Aminoacyl-tRNA synthetase</keyword>
<dbReference type="SMART" id="SM00874">
    <property type="entry name" value="B5"/>
    <property type="match status" value="1"/>
</dbReference>
<comment type="similarity">
    <text evidence="2 15">Belongs to the phenylalanyl-tRNA synthetase beta subunit family. Type 1 subfamily.</text>
</comment>
<feature type="domain" description="FDX-ACB" evidence="18">
    <location>
        <begin position="705"/>
        <end position="797"/>
    </location>
</feature>
<evidence type="ECO:0000256" key="16">
    <source>
        <dbReference type="PROSITE-ProRule" id="PRU00209"/>
    </source>
</evidence>
<dbReference type="InterPro" id="IPR005147">
    <property type="entry name" value="tRNA_synthase_B5-dom"/>
</dbReference>
<dbReference type="InterPro" id="IPR041616">
    <property type="entry name" value="PheRS_beta_core"/>
</dbReference>
<feature type="binding site" evidence="15">
    <location>
        <position position="472"/>
    </location>
    <ligand>
        <name>Mg(2+)</name>
        <dbReference type="ChEBI" id="CHEBI:18420"/>
        <note>shared with alpha subunit</note>
    </ligand>
</feature>
<dbReference type="InterPro" id="IPR020825">
    <property type="entry name" value="Phe-tRNA_synthase-like_B3/B4"/>
</dbReference>
<dbReference type="PROSITE" id="PS51483">
    <property type="entry name" value="B5"/>
    <property type="match status" value="1"/>
</dbReference>
<dbReference type="CDD" id="cd02796">
    <property type="entry name" value="tRNA_bind_bactPheRS"/>
    <property type="match status" value="1"/>
</dbReference>
<dbReference type="Gene3D" id="3.50.40.10">
    <property type="entry name" value="Phenylalanyl-trna Synthetase, Chain B, domain 3"/>
    <property type="match status" value="1"/>
</dbReference>
<comment type="cofactor">
    <cofactor evidence="15">
        <name>Mg(2+)</name>
        <dbReference type="ChEBI" id="CHEBI:18420"/>
    </cofactor>
    <text evidence="15">Binds 2 magnesium ions per tetramer.</text>
</comment>
<keyword evidence="9 15" id="KW-0067">ATP-binding</keyword>
<evidence type="ECO:0000256" key="15">
    <source>
        <dbReference type="HAMAP-Rule" id="MF_00283"/>
    </source>
</evidence>
<dbReference type="InterPro" id="IPR002547">
    <property type="entry name" value="tRNA-bd_dom"/>
</dbReference>
<dbReference type="Pfam" id="PF03483">
    <property type="entry name" value="B3_4"/>
    <property type="match status" value="1"/>
</dbReference>
<keyword evidence="6 15" id="KW-0436">Ligase</keyword>
<evidence type="ECO:0000256" key="7">
    <source>
        <dbReference type="ARBA" id="ARBA00022723"/>
    </source>
</evidence>
<dbReference type="RefSeq" id="WP_174403022.1">
    <property type="nucleotide sequence ID" value="NZ_CP046161.1"/>
</dbReference>
<dbReference type="NCBIfam" id="TIGR00472">
    <property type="entry name" value="pheT_bact"/>
    <property type="match status" value="1"/>
</dbReference>
<comment type="subcellular location">
    <subcellularLocation>
        <location evidence="1 15">Cytoplasm</location>
    </subcellularLocation>
</comment>
<evidence type="ECO:0000256" key="2">
    <source>
        <dbReference type="ARBA" id="ARBA00008653"/>
    </source>
</evidence>
<dbReference type="SUPFAM" id="SSF50249">
    <property type="entry name" value="Nucleic acid-binding proteins"/>
    <property type="match status" value="1"/>
</dbReference>
<organism evidence="20 21">
    <name type="scientific">Caproicibacterium lactatifermentans</name>
    <dbReference type="NCBI Taxonomy" id="2666138"/>
    <lineage>
        <taxon>Bacteria</taxon>
        <taxon>Bacillati</taxon>
        <taxon>Bacillota</taxon>
        <taxon>Clostridia</taxon>
        <taxon>Eubacteriales</taxon>
        <taxon>Oscillospiraceae</taxon>
        <taxon>Caproicibacterium</taxon>
    </lineage>
</organism>
<dbReference type="PROSITE" id="PS50886">
    <property type="entry name" value="TRBD"/>
    <property type="match status" value="1"/>
</dbReference>
<feature type="binding site" evidence="15">
    <location>
        <position position="473"/>
    </location>
    <ligand>
        <name>Mg(2+)</name>
        <dbReference type="ChEBI" id="CHEBI:18420"/>
        <note>shared with alpha subunit</note>
    </ligand>
</feature>
<protein>
    <recommendedName>
        <fullName evidence="15">Phenylalanine--tRNA ligase beta subunit</fullName>
        <ecNumber evidence="15">6.1.1.20</ecNumber>
    </recommendedName>
    <alternativeName>
        <fullName evidence="15">Phenylalanyl-tRNA synthetase beta subunit</fullName>
        <shortName evidence="15">PheRS</shortName>
    </alternativeName>
</protein>
<feature type="domain" description="TRNA-binding" evidence="17">
    <location>
        <begin position="40"/>
        <end position="160"/>
    </location>
</feature>
<keyword evidence="11 16" id="KW-0694">RNA-binding</keyword>
<dbReference type="HAMAP" id="MF_00283">
    <property type="entry name" value="Phe_tRNA_synth_beta1"/>
    <property type="match status" value="1"/>
</dbReference>
<dbReference type="InterPro" id="IPR045060">
    <property type="entry name" value="Phe-tRNA-ligase_IIc_bsu"/>
</dbReference>
<dbReference type="InterPro" id="IPR005146">
    <property type="entry name" value="B3/B4_tRNA-bd"/>
</dbReference>
<keyword evidence="10 15" id="KW-0460">Magnesium</keyword>
<feature type="binding site" evidence="15">
    <location>
        <position position="469"/>
    </location>
    <ligand>
        <name>Mg(2+)</name>
        <dbReference type="ChEBI" id="CHEBI:18420"/>
        <note>shared with alpha subunit</note>
    </ligand>
</feature>
<dbReference type="GO" id="GO:0004826">
    <property type="term" value="F:phenylalanine-tRNA ligase activity"/>
    <property type="evidence" value="ECO:0007669"/>
    <property type="project" value="UniProtKB-EC"/>
</dbReference>
<keyword evidence="7 15" id="KW-0479">Metal-binding</keyword>
<dbReference type="NCBIfam" id="NF045760">
    <property type="entry name" value="YtpR"/>
    <property type="match status" value="1"/>
</dbReference>
<dbReference type="Gene3D" id="3.30.56.10">
    <property type="match status" value="2"/>
</dbReference>
<dbReference type="Pfam" id="PF03147">
    <property type="entry name" value="FDX-ACB"/>
    <property type="match status" value="1"/>
</dbReference>
<evidence type="ECO:0000259" key="17">
    <source>
        <dbReference type="PROSITE" id="PS50886"/>
    </source>
</evidence>
<gene>
    <name evidence="15" type="primary">pheT</name>
    <name evidence="20" type="ORF">GKP14_02160</name>
</gene>
<dbReference type="Pfam" id="PF03484">
    <property type="entry name" value="B5"/>
    <property type="match status" value="1"/>
</dbReference>
<evidence type="ECO:0000256" key="13">
    <source>
        <dbReference type="ARBA" id="ARBA00023146"/>
    </source>
</evidence>
<keyword evidence="8 15" id="KW-0547">Nucleotide-binding</keyword>
<comment type="catalytic activity">
    <reaction evidence="14 15">
        <text>tRNA(Phe) + L-phenylalanine + ATP = L-phenylalanyl-tRNA(Phe) + AMP + diphosphate + H(+)</text>
        <dbReference type="Rhea" id="RHEA:19413"/>
        <dbReference type="Rhea" id="RHEA-COMP:9668"/>
        <dbReference type="Rhea" id="RHEA-COMP:9699"/>
        <dbReference type="ChEBI" id="CHEBI:15378"/>
        <dbReference type="ChEBI" id="CHEBI:30616"/>
        <dbReference type="ChEBI" id="CHEBI:33019"/>
        <dbReference type="ChEBI" id="CHEBI:58095"/>
        <dbReference type="ChEBI" id="CHEBI:78442"/>
        <dbReference type="ChEBI" id="CHEBI:78531"/>
        <dbReference type="ChEBI" id="CHEBI:456215"/>
        <dbReference type="EC" id="6.1.1.20"/>
    </reaction>
</comment>
<dbReference type="SUPFAM" id="SSF54991">
    <property type="entry name" value="Anticodon-binding domain of PheRS"/>
    <property type="match status" value="1"/>
</dbReference>
<dbReference type="SUPFAM" id="SSF56037">
    <property type="entry name" value="PheT/TilS domain"/>
    <property type="match status" value="1"/>
</dbReference>
<evidence type="ECO:0000256" key="12">
    <source>
        <dbReference type="ARBA" id="ARBA00022917"/>
    </source>
</evidence>
<sequence>MNLSMRWLKEFVDLPPMPLRQFTESITLSGSKVESWSTEGEEISKVVVGKVLSLERHPDSDHLWITKTTVNENEEPLQIVTGAQNLKVGDYVPVALHGSTLPGGKKIKRGKLRGVASNGMLCGIAELGLTTHDFPSTIEDGIMVLTETDGCKLQLGMDIHEALGLNDTTVAFEITSNRPDCFSVIGLAREAAATFHLPLKLHTPVVKGGAGDCTGLLDVKIEAPDLCSIYTNRVVKNVRVKPSPLWMRERLRAMGVRPINNIVDITNYVMLEYGQPMHAFDLESVQDRTIRIRHAKPGETITTLDGDKHTLTEKQLVITDSSKPMAIAGVMGGENSGITDNTTTIVFESACFSGPSIRTTARDQSLRTEASGRYEKGLDPNNCIPAINRACELVEMLDAGDVMDGIIVDDHSSKEKHRIRFEPDWTNRFLHTDIAPEMMKKILLKLECEFDGDDILVPTFRPDLEHKADIAEEVARFYGYNSIQSKKLPGGAEGVLTPKQHFLRTVHNEMQALGADEIMSYSFISPKEYDKILMPANDPLRTSVTLRNPLGEDTSIMRTVLLPSVLQILSRNYNNRNPQACLYELANVYLPADGPDALPEERPTLICGMYGEGYDFFTAKGMVETLLAKLCVDDWDITACKDACSYHPGRCAKLSAGEDTLGILGEVHPTAAENYSLDTRVYTFTLDVPVLRKHAHTQHTYRTLPKFPAVTRDLALICDAEVPVGDLEKAIRRGAGKLLETISVFDVYRGEQISRGKKSVAFSLVLRSPDTTLTDEQINSSLHRIMKELEKIGAALRE</sequence>
<evidence type="ECO:0000256" key="1">
    <source>
        <dbReference type="ARBA" id="ARBA00004496"/>
    </source>
</evidence>
<evidence type="ECO:0000256" key="14">
    <source>
        <dbReference type="ARBA" id="ARBA00049255"/>
    </source>
</evidence>
<dbReference type="PANTHER" id="PTHR10947">
    <property type="entry name" value="PHENYLALANYL-TRNA SYNTHETASE BETA CHAIN AND LEUCINE-RICH REPEAT-CONTAINING PROTEIN 47"/>
    <property type="match status" value="1"/>
</dbReference>
<evidence type="ECO:0000256" key="8">
    <source>
        <dbReference type="ARBA" id="ARBA00022741"/>
    </source>
</evidence>
<dbReference type="SUPFAM" id="SSF55681">
    <property type="entry name" value="Class II aaRS and biotin synthetases"/>
    <property type="match status" value="1"/>
</dbReference>
<dbReference type="InterPro" id="IPR036690">
    <property type="entry name" value="Fdx_antiC-bd_sf"/>
</dbReference>
<evidence type="ECO:0000256" key="10">
    <source>
        <dbReference type="ARBA" id="ARBA00022842"/>
    </source>
</evidence>
<dbReference type="EC" id="6.1.1.20" evidence="15"/>
<dbReference type="PROSITE" id="PS51447">
    <property type="entry name" value="FDX_ACB"/>
    <property type="match status" value="1"/>
</dbReference>
<evidence type="ECO:0000256" key="3">
    <source>
        <dbReference type="ARBA" id="ARBA00011209"/>
    </source>
</evidence>
<dbReference type="EMBL" id="CP046161">
    <property type="protein sequence ID" value="QKO29915.1"/>
    <property type="molecule type" value="Genomic_DNA"/>
</dbReference>
<feature type="binding site" evidence="15">
    <location>
        <position position="463"/>
    </location>
    <ligand>
        <name>Mg(2+)</name>
        <dbReference type="ChEBI" id="CHEBI:18420"/>
        <note>shared with alpha subunit</note>
    </ligand>
</feature>
<dbReference type="InterPro" id="IPR005121">
    <property type="entry name" value="Fdx_antiC-bd"/>
</dbReference>
<dbReference type="InterPro" id="IPR009061">
    <property type="entry name" value="DNA-bd_dom_put_sf"/>
</dbReference>
<keyword evidence="12 15" id="KW-0648">Protein biosynthesis</keyword>
<dbReference type="SMART" id="SM00896">
    <property type="entry name" value="FDX-ACB"/>
    <property type="match status" value="1"/>
</dbReference>
<dbReference type="Proteomes" id="UP000509623">
    <property type="component" value="Chromosome"/>
</dbReference>
<accession>A0ABX6PUJ1</accession>
<evidence type="ECO:0000256" key="4">
    <source>
        <dbReference type="ARBA" id="ARBA00022490"/>
    </source>
</evidence>
<dbReference type="InterPro" id="IPR012340">
    <property type="entry name" value="NA-bd_OB-fold"/>
</dbReference>
<dbReference type="SUPFAM" id="SSF46955">
    <property type="entry name" value="Putative DNA-binding domain"/>
    <property type="match status" value="1"/>
</dbReference>
<evidence type="ECO:0000256" key="6">
    <source>
        <dbReference type="ARBA" id="ARBA00022598"/>
    </source>
</evidence>
<dbReference type="Pfam" id="PF17759">
    <property type="entry name" value="tRNA_synthFbeta"/>
    <property type="match status" value="1"/>
</dbReference>
<feature type="domain" description="B5" evidence="19">
    <location>
        <begin position="414"/>
        <end position="485"/>
    </location>
</feature>
<comment type="subunit">
    <text evidence="3 15">Tetramer of two alpha and two beta subunits.</text>
</comment>
<evidence type="ECO:0000259" key="18">
    <source>
        <dbReference type="PROSITE" id="PS51447"/>
    </source>
</evidence>
<evidence type="ECO:0000256" key="9">
    <source>
        <dbReference type="ARBA" id="ARBA00022840"/>
    </source>
</evidence>
<evidence type="ECO:0000259" key="19">
    <source>
        <dbReference type="PROSITE" id="PS51483"/>
    </source>
</evidence>
<keyword evidence="5 16" id="KW-0820">tRNA-binding</keyword>
<keyword evidence="21" id="KW-1185">Reference proteome</keyword>
<dbReference type="SMART" id="SM00873">
    <property type="entry name" value="B3_4"/>
    <property type="match status" value="1"/>
</dbReference>
<dbReference type="Gene3D" id="2.40.50.140">
    <property type="entry name" value="Nucleic acid-binding proteins"/>
    <property type="match status" value="1"/>
</dbReference>
<dbReference type="InterPro" id="IPR033714">
    <property type="entry name" value="tRNA_bind_bactPheRS"/>
</dbReference>
<evidence type="ECO:0000313" key="20">
    <source>
        <dbReference type="EMBL" id="QKO29915.1"/>
    </source>
</evidence>